<dbReference type="Gene3D" id="3.30.1330.60">
    <property type="entry name" value="OmpA-like domain"/>
    <property type="match status" value="1"/>
</dbReference>
<feature type="domain" description="Big-1" evidence="16">
    <location>
        <begin position="4637"/>
        <end position="4729"/>
    </location>
</feature>
<dbReference type="Gene3D" id="2.60.40.60">
    <property type="entry name" value="Cadherins"/>
    <property type="match status" value="2"/>
</dbReference>
<dbReference type="InterPro" id="IPR006665">
    <property type="entry name" value="OmpA-like"/>
</dbReference>
<dbReference type="PRINTS" id="PR01021">
    <property type="entry name" value="OMPADOMAIN"/>
</dbReference>
<dbReference type="InterPro" id="IPR011250">
    <property type="entry name" value="OMP/PagP_B-barrel"/>
</dbReference>
<dbReference type="GO" id="GO:0009279">
    <property type="term" value="C:cell outer membrane"/>
    <property type="evidence" value="ECO:0007669"/>
    <property type="project" value="UniProtKB-SubCell"/>
</dbReference>
<dbReference type="GO" id="GO:0005509">
    <property type="term" value="F:calcium ion binding"/>
    <property type="evidence" value="ECO:0007669"/>
    <property type="project" value="InterPro"/>
</dbReference>
<evidence type="ECO:0000256" key="3">
    <source>
        <dbReference type="ARBA" id="ARBA00010116"/>
    </source>
</evidence>
<dbReference type="PROSITE" id="PS51127">
    <property type="entry name" value="BIG1"/>
    <property type="match status" value="17"/>
</dbReference>
<feature type="compositionally biased region" description="Basic and acidic residues" evidence="11">
    <location>
        <begin position="5248"/>
        <end position="5261"/>
    </location>
</feature>
<dbReference type="CDD" id="cd07185">
    <property type="entry name" value="OmpA_C-like"/>
    <property type="match status" value="1"/>
</dbReference>
<dbReference type="InterPro" id="IPR003344">
    <property type="entry name" value="Big_1_dom"/>
</dbReference>
<keyword evidence="9 10" id="KW-0472">Membrane</keyword>
<dbReference type="PANTHER" id="PTHR16165:SF5">
    <property type="entry name" value="NXPE FAMILY MEMBER 3"/>
    <property type="match status" value="1"/>
</dbReference>
<keyword evidence="6 12" id="KW-0812">Transmembrane</keyword>
<feature type="compositionally biased region" description="Basic and acidic residues" evidence="11">
    <location>
        <begin position="5929"/>
        <end position="5939"/>
    </location>
</feature>
<dbReference type="PROSITE" id="PS51123">
    <property type="entry name" value="OMPA_2"/>
    <property type="match status" value="1"/>
</dbReference>
<feature type="domain" description="Big-1" evidence="16">
    <location>
        <begin position="3427"/>
        <end position="3519"/>
    </location>
</feature>
<dbReference type="NCBIfam" id="TIGR02167">
    <property type="entry name" value="Liste_lipo_26"/>
    <property type="match status" value="3"/>
</dbReference>
<keyword evidence="12" id="KW-1133">Transmembrane helix</keyword>
<feature type="domain" description="Big-1" evidence="16">
    <location>
        <begin position="3527"/>
        <end position="3619"/>
    </location>
</feature>
<feature type="domain" description="Big-1" evidence="16">
    <location>
        <begin position="705"/>
        <end position="797"/>
    </location>
</feature>
<feature type="domain" description="Big-1" evidence="16">
    <location>
        <begin position="3627"/>
        <end position="3719"/>
    </location>
</feature>
<feature type="transmembrane region" description="Helical" evidence="12">
    <location>
        <begin position="5687"/>
        <end position="5703"/>
    </location>
</feature>
<feature type="compositionally biased region" description="Acidic residues" evidence="11">
    <location>
        <begin position="5389"/>
        <end position="5399"/>
    </location>
</feature>
<comment type="caution">
    <text evidence="17">The sequence shown here is derived from an EMBL/GenBank/DDBJ whole genome shotgun (WGS) entry which is preliminary data.</text>
</comment>
<feature type="domain" description="PKD" evidence="13">
    <location>
        <begin position="2740"/>
        <end position="2780"/>
    </location>
</feature>
<comment type="subcellular location">
    <subcellularLocation>
        <location evidence="1">Cell outer membrane</location>
        <topology evidence="1">Multi-pass membrane protein</topology>
    </subcellularLocation>
</comment>
<feature type="region of interest" description="Disordered" evidence="11">
    <location>
        <begin position="6058"/>
        <end position="6079"/>
    </location>
</feature>
<evidence type="ECO:0000256" key="6">
    <source>
        <dbReference type="ARBA" id="ARBA00022692"/>
    </source>
</evidence>
<feature type="region of interest" description="Disordered" evidence="11">
    <location>
        <begin position="5357"/>
        <end position="5454"/>
    </location>
</feature>
<dbReference type="InterPro" id="IPR013320">
    <property type="entry name" value="ConA-like_dom_sf"/>
</dbReference>
<feature type="domain" description="Cadherin" evidence="14">
    <location>
        <begin position="3114"/>
        <end position="3213"/>
    </location>
</feature>
<dbReference type="InterPro" id="IPR000498">
    <property type="entry name" value="OmpA-like_TM_dom"/>
</dbReference>
<dbReference type="InterPro" id="IPR008964">
    <property type="entry name" value="Invasin/intimin_cell_adhesion"/>
</dbReference>
<feature type="compositionally biased region" description="Acidic residues" evidence="11">
    <location>
        <begin position="5328"/>
        <end position="5345"/>
    </location>
</feature>
<feature type="region of interest" description="Disordered" evidence="11">
    <location>
        <begin position="5605"/>
        <end position="5639"/>
    </location>
</feature>
<dbReference type="InterPro" id="IPR058515">
    <property type="entry name" value="DUF8202"/>
</dbReference>
<feature type="domain" description="Big-1" evidence="16">
    <location>
        <begin position="4737"/>
        <end position="4829"/>
    </location>
</feature>
<dbReference type="GO" id="GO:0006811">
    <property type="term" value="P:monoatomic ion transport"/>
    <property type="evidence" value="ECO:0007669"/>
    <property type="project" value="UniProtKB-KW"/>
</dbReference>
<dbReference type="SUPFAM" id="SSF49899">
    <property type="entry name" value="Concanavalin A-like lectins/glucanases"/>
    <property type="match status" value="1"/>
</dbReference>
<feature type="domain" description="Cadherin" evidence="14">
    <location>
        <begin position="2315"/>
        <end position="2414"/>
    </location>
</feature>
<evidence type="ECO:0000256" key="10">
    <source>
        <dbReference type="PROSITE-ProRule" id="PRU00473"/>
    </source>
</evidence>
<dbReference type="SUPFAM" id="SSF103088">
    <property type="entry name" value="OmpA-like"/>
    <property type="match status" value="1"/>
</dbReference>
<evidence type="ECO:0000256" key="1">
    <source>
        <dbReference type="ARBA" id="ARBA00004571"/>
    </source>
</evidence>
<feature type="domain" description="Big-1" evidence="16">
    <location>
        <begin position="4337"/>
        <end position="4429"/>
    </location>
</feature>
<feature type="domain" description="Big-1" evidence="16">
    <location>
        <begin position="161"/>
        <end position="253"/>
    </location>
</feature>
<evidence type="ECO:0000259" key="13">
    <source>
        <dbReference type="PROSITE" id="PS50093"/>
    </source>
</evidence>
<feature type="domain" description="Big-1" evidence="16">
    <location>
        <begin position="3327"/>
        <end position="3419"/>
    </location>
</feature>
<feature type="domain" description="Cadherin" evidence="14">
    <location>
        <begin position="3223"/>
        <end position="3325"/>
    </location>
</feature>
<dbReference type="InterPro" id="IPR013783">
    <property type="entry name" value="Ig-like_fold"/>
</dbReference>
<comment type="similarity">
    <text evidence="2">Belongs to the outer membrane OOP (TC 1.B.6) superfamily. OmpA family.</text>
</comment>
<feature type="region of interest" description="Disordered" evidence="11">
    <location>
        <begin position="2517"/>
        <end position="2550"/>
    </location>
</feature>
<evidence type="ECO:0000256" key="12">
    <source>
        <dbReference type="SAM" id="Phobius"/>
    </source>
</evidence>
<evidence type="ECO:0000256" key="9">
    <source>
        <dbReference type="ARBA" id="ARBA00023136"/>
    </source>
</evidence>
<dbReference type="Proteomes" id="UP000315439">
    <property type="component" value="Unassembled WGS sequence"/>
</dbReference>
<keyword evidence="18" id="KW-1185">Reference proteome</keyword>
<dbReference type="InterPro" id="IPR028974">
    <property type="entry name" value="TSP_type-3_rpt"/>
</dbReference>
<dbReference type="EMBL" id="VIKS01000009">
    <property type="protein sequence ID" value="TQV86853.1"/>
    <property type="molecule type" value="Genomic_DNA"/>
</dbReference>
<feature type="domain" description="Big-1" evidence="16">
    <location>
        <begin position="4237"/>
        <end position="4329"/>
    </location>
</feature>
<feature type="region of interest" description="Disordered" evidence="11">
    <location>
        <begin position="5917"/>
        <end position="5939"/>
    </location>
</feature>
<dbReference type="CDD" id="cd00146">
    <property type="entry name" value="PKD"/>
    <property type="match status" value="1"/>
</dbReference>
<dbReference type="Pfam" id="PF03382">
    <property type="entry name" value="DUF285"/>
    <property type="match status" value="2"/>
</dbReference>
<dbReference type="PROSITE" id="PS50268">
    <property type="entry name" value="CADHERIN_2"/>
    <property type="match status" value="4"/>
</dbReference>
<dbReference type="Pfam" id="PF26628">
    <property type="entry name" value="DUF8202"/>
    <property type="match status" value="6"/>
</dbReference>
<protein>
    <submittedName>
        <fullName evidence="17">BspA family leucine-rich repeat surface protein</fullName>
    </submittedName>
</protein>
<evidence type="ECO:0000313" key="18">
    <source>
        <dbReference type="Proteomes" id="UP000315439"/>
    </source>
</evidence>
<proteinExistence type="inferred from homology"/>
<dbReference type="SUPFAM" id="SSF49299">
    <property type="entry name" value="PKD domain"/>
    <property type="match status" value="1"/>
</dbReference>
<feature type="compositionally biased region" description="Acidic residues" evidence="11">
    <location>
        <begin position="5421"/>
        <end position="5439"/>
    </location>
</feature>
<dbReference type="Pfam" id="PF09134">
    <property type="entry name" value="Invasin_D3"/>
    <property type="match status" value="17"/>
</dbReference>
<dbReference type="InterPro" id="IPR006664">
    <property type="entry name" value="OMP_bac"/>
</dbReference>
<evidence type="ECO:0000256" key="5">
    <source>
        <dbReference type="ARBA" id="ARBA00022452"/>
    </source>
</evidence>
<dbReference type="InterPro" id="IPR000601">
    <property type="entry name" value="PKD_dom"/>
</dbReference>
<feature type="domain" description="Big-1" evidence="16">
    <location>
        <begin position="4437"/>
        <end position="4529"/>
    </location>
</feature>
<feature type="region of interest" description="Disordered" evidence="11">
    <location>
        <begin position="5140"/>
        <end position="5345"/>
    </location>
</feature>
<dbReference type="Pfam" id="PF00691">
    <property type="entry name" value="OmpA"/>
    <property type="match status" value="1"/>
</dbReference>
<dbReference type="InterPro" id="IPR015217">
    <property type="entry name" value="Invasin_dom_3"/>
</dbReference>
<feature type="compositionally biased region" description="Acidic residues" evidence="11">
    <location>
        <begin position="5295"/>
        <end position="5305"/>
    </location>
</feature>
<name>A0A545UBQ0_9GAMM</name>
<dbReference type="GO" id="GO:0046930">
    <property type="term" value="C:pore complex"/>
    <property type="evidence" value="ECO:0007669"/>
    <property type="project" value="UniProtKB-KW"/>
</dbReference>
<feature type="compositionally biased region" description="Acidic residues" evidence="11">
    <location>
        <begin position="5201"/>
        <end position="5211"/>
    </location>
</feature>
<dbReference type="InterPro" id="IPR005046">
    <property type="entry name" value="DUF285"/>
</dbReference>
<evidence type="ECO:0000256" key="7">
    <source>
        <dbReference type="ARBA" id="ARBA00023065"/>
    </source>
</evidence>
<dbReference type="RefSeq" id="WP_142894270.1">
    <property type="nucleotide sequence ID" value="NZ_ML660165.1"/>
</dbReference>
<dbReference type="PANTHER" id="PTHR16165">
    <property type="entry name" value="NXPE FAMILY MEMBER"/>
    <property type="match status" value="1"/>
</dbReference>
<dbReference type="SUPFAM" id="SSF56925">
    <property type="entry name" value="OMPA-like"/>
    <property type="match status" value="1"/>
</dbReference>
<comment type="similarity">
    <text evidence="3">Belongs to the intimin/invasin family.</text>
</comment>
<feature type="domain" description="Big-1" evidence="16">
    <location>
        <begin position="4537"/>
        <end position="4629"/>
    </location>
</feature>
<reference evidence="17 18" key="1">
    <citation type="submission" date="2019-07" db="EMBL/GenBank/DDBJ databases">
        <title>Draft genome for Aliikangiella sp. M105.</title>
        <authorList>
            <person name="Wang G."/>
        </authorList>
    </citation>
    <scope>NUCLEOTIDE SEQUENCE [LARGE SCALE GENOMIC DNA]</scope>
    <source>
        <strain evidence="17 18">M105</strain>
    </source>
</reference>
<dbReference type="SUPFAM" id="SSF103647">
    <property type="entry name" value="TSP type-3 repeat"/>
    <property type="match status" value="2"/>
</dbReference>
<dbReference type="GO" id="GO:0015288">
    <property type="term" value="F:porin activity"/>
    <property type="evidence" value="ECO:0007669"/>
    <property type="project" value="UniProtKB-KW"/>
</dbReference>
<dbReference type="Gene3D" id="2.40.160.20">
    <property type="match status" value="1"/>
</dbReference>
<accession>A0A545UBQ0</accession>
<feature type="domain" description="Big-1" evidence="16">
    <location>
        <begin position="4937"/>
        <end position="5029"/>
    </location>
</feature>
<dbReference type="InterPro" id="IPR011889">
    <property type="entry name" value="Liste_lipo_26"/>
</dbReference>
<dbReference type="InterPro" id="IPR044016">
    <property type="entry name" value="Big_13"/>
</dbReference>
<organism evidence="17 18">
    <name type="scientific">Aliikangiella coralliicola</name>
    <dbReference type="NCBI Taxonomy" id="2592383"/>
    <lineage>
        <taxon>Bacteria</taxon>
        <taxon>Pseudomonadati</taxon>
        <taxon>Pseudomonadota</taxon>
        <taxon>Gammaproteobacteria</taxon>
        <taxon>Oceanospirillales</taxon>
        <taxon>Pleioneaceae</taxon>
        <taxon>Aliikangiella</taxon>
    </lineage>
</organism>
<feature type="domain" description="Big-1" evidence="16">
    <location>
        <begin position="4837"/>
        <end position="4929"/>
    </location>
</feature>
<feature type="compositionally biased region" description="Acidic residues" evidence="11">
    <location>
        <begin position="5607"/>
        <end position="5636"/>
    </location>
</feature>
<evidence type="ECO:0000259" key="14">
    <source>
        <dbReference type="PROSITE" id="PS50268"/>
    </source>
</evidence>
<dbReference type="InterPro" id="IPR036737">
    <property type="entry name" value="OmpA-like_sf"/>
</dbReference>
<evidence type="ECO:0000256" key="8">
    <source>
        <dbReference type="ARBA" id="ARBA00023114"/>
    </source>
</evidence>
<evidence type="ECO:0000259" key="16">
    <source>
        <dbReference type="PROSITE" id="PS51127"/>
    </source>
</evidence>
<dbReference type="PROSITE" id="PS50093">
    <property type="entry name" value="PKD"/>
    <property type="match status" value="1"/>
</dbReference>
<keyword evidence="8" id="KW-0626">Porin</keyword>
<keyword evidence="4" id="KW-0813">Transport</keyword>
<feature type="domain" description="Big-1" evidence="16">
    <location>
        <begin position="1226"/>
        <end position="1318"/>
    </location>
</feature>
<feature type="transmembrane region" description="Helical" evidence="12">
    <location>
        <begin position="5654"/>
        <end position="5675"/>
    </location>
</feature>
<dbReference type="Pfam" id="PF19077">
    <property type="entry name" value="Big_13"/>
    <property type="match status" value="1"/>
</dbReference>
<sequence length="6079" mass="628007">MGQDDDSTLNQKVSRSNHSDGIIILANDNDFSSTNQDVGRTALGNGNYAVVGNNNGAATWTSTGAPTNFRILSRQWKIEETGTVGSLNIQFDVGDGDFDVPALLTGSNYLLVHDSDGDADLSDETPLSLTNTSGNLWSAAINFADGAIFSLATALPADATTTTITAVPTTVLADGVSTSTITVQAVDANGDNLTSGGDTVGLAVTGSASLSSVTDNGNGTYTATLTNTVVEVVTVTGTINAAAITDNAAVSFLSSAPGGVINNLSMWLTADAGTSTTVEGSNISSWNDQSGGAVNATQGTASNQPYYTLNASVATNFNPAVEFRGDNEGSIDYLEFTGNLPNLDSNSNYTIFTLARLKEVGGRHIIYYWNEADIDTSDYNGFGDTGILEGHVGLESGSLPNFYLENDGSGSNEINVSSGSVVTDQVSLFYSNRAGNTAFVGQDGGATSSDTFTGGALNIGYSRVGGHNASSSSTSRYFVGGIGEIIVYDTTLSATQKNQIESYLALKYGVTLSSSATSYKNSAGVDIWTDVSYWNDIFGIGQDDTSTLDQKVSRSSSSDSIMVLANDNDFTSSNLDVGRTALGNGNYAIVGNNNGAAIWTSTGAPTNFRILSRQWKIEETGTVGSLNIQFDVGDGDFDVPGLTAGADHYLVHDTDGDADLSDETPVILTNTSGDLWSTAVNLADGAIFSLAALSVTTELPPDATNTTITAVPTSVLADGTSTSTITVQAKDANGHNLIIGGDIVLLAVTGSASLSSVTDNGDGTYTATLTNTVAEAVTITGTINAAAITDNAAVTFLSSGPGGVVSDIQLWLRADVGITESGGSVSQWDDQSGNTNHATQGTGSVQPALISPSINFNPGLDFDGAEPTGTFMSIADNLNIPGSGTFSMFVVYELDIVSDDNSFIGNLGSNDFSFGGRNREVQRTQIDGESTDFAEFLSVGIAYIGSLQRSGSNTFTTRLDAKLDGTASYSVDDFDGDINSFTTMLIGDSLSTTGGGNQMDGRLAEVIVYDTNVTSAYSQQIYSYLAIKYGITLDTTITSYKNSAGADVWTDVSYWNDIFGLGQDDTSILNQKVSKSIEVDAIVTLANDNDFTSSNLDVGRTALGNGNYAIVGNNNGAAIWTSTGAPTNFRILSRQWKIEETGTVGSLNIQFDVGDGDFDVPGLTAGADHYLVHDTDGDADLSDETPVILTNTSGDLWSTAVNLADGAIFSLAALSVTTELPPDATNTTITAAPTSVLADGTSTSTITVQAKDANGHNLIIGGDTVLLAVTGSASLSSVVDNGDGTYTATLTNTVAEAVTITGTINAAAITDNAAVTFLSSGPGGVVPNIQLWLKADAGTSTTVEGSNISSWTDQSGGSVNATQGVSANQPYYTLSSGVAANFNPAVEFRGDNEGSIDYLEFVGNLPNLENNSNYTIFTLVRFNEVGERKIIYYWDDTNSDSGRYDGYGTSNKVVEGHIGLESGSEPNLFLQNGASSHRIEVNNGVVIADQVSLLYANRSGNDGYIGVDGGSTNSANSPQGGSDNIGYSRVGGHNRSDGSLSHYFVGGVGEIVVYDTTLTATQKNQVESYLALKYGLTLDSSAANYKNSAGVDIWTDTTYWNDILGIGQDDTSTLNQKVSRSNNADSIVILANNNDFTSSNLDGGRTALGDGNYAIIGNNNGAATWTSTGAPTNYRILSRQWKIEETGTVNSLNIQFDVGDGDFDVPALLTGSNYLLVHDSDGDADLSDETPVSLTNTSGNLWSSAINFADGAIFSLATALPADATTTTITAAPTTVLADGVATSTITVQAVDANGDNLTSGGDTVGLAVTGSASLSSVTDNGNGTYTTTLTNTVVEAVTVTGTINAAAITDNAAVSFLFSAPGGVINNLSMWLKADAGTSTTVEGSNISSWNDQSGGAVNATQGTASNQPYYTLNASVATNFNPAVEFRGDNEGSIDYLEFTGNLPNLDSNANYTIFTMVRFKEVSGNKIIYYWNESNTDAGDFNGFGDFGVLEGHVGLNSSSLPNFFLENNGGASNRIDAVAGSVVVDQVSLFYSSRAGNTGFIGQDGGATNSDTFTAGAINIGYSRVGGHNHSGSNLNRYFVGGVGEIIVYDTTLTATQKNQVESYLALKYGLTLDSSAATYKNSAGTDIWTDATYWNDVFGIGQDDTSTLNQKVSRSNNADSIIILANNNDFTSSNLDGGRTALGDGNYAIIGNNNGAATWTSTDSPAIFNLLTRRWKIEETGTVGTINLQFDVGDADFDVPSLTFGPVYYLVHDTDGDQSLADETPIVLSNSAGNLWTVAINLADGALFTLATQINTAPTDIQIDAGNSDTIDENAVSGTNIGTLTSSDPNAGDSHTYSLACAVAGADDGQFQISGAQLQSNAVFDFEVPTDANVDGTYEVCVRSTDSGSLTYDENLTITINNLNTAPTDIAVDGGNSDSIDENLAINTVIGVLTTVDDGENTSPTYSLTCTVAGADDSHFNINGSNLRNSTVFDFEVPVDSGGNNIYDICVRVFDGALNYDENLTISVNNVDDTPPATPAAAPDLQAASDTGSSDTDNITNDTTPSFDVVCTEAGSTITLYSDSPAPNTNIGTHVCVGVGTETATANTLASTVHNITYSETDTSSNESGQSPALAVTIDTVAPPAPTVDYPAASGTTDGTVGGSGATPGDTITATVQGTGETCQAAVAGDGTWSCDLSPTPSPGAVTIDATATDPAGNTSTATSVNATVQLAFITTWKTDNPGISTSTQIRIPTTGGGYNYSVEWGDGTFSTGLTGITTYTYASAGTYTVTITGTFPRIYFNNNGDFLKILSVEQWGSNPWTSMANAFFGAANLVVNASDVPDLSALTDLSGMFYNAAALNQNISSWNTSTVTNMSSMFRGASIFNQDISSWNVANVSNFSNMFRDALVFDQNIGGWNVGSATDLSAMFSNAESFNQDISGWNVSNVLNMASLFLAADVFNQDISGWNVSNVTDMNTMFRRAWVFNQDISGWNVGNVLDTSNMFRNADSFDQDLSSWDVSNVTTFEYMFANTNVFNQSLGAWTVSSLTNAVNMLNNSNLSTSNYDATLIGWNAQTLQSGVTLGATNLEYCTAEAARANMIASDSWTINDNGRVCSPATDIQIDGANSDTIDENEVSGTNIGVLTSTDPDFNDIHTYALSCTTPGADDASFQISGSNLQSASVFDFENPADNNTDGTYEICVRSTDIGGETYDENLTITINDLDAAPTNIDIDGGNTDSLDERVVANSVIGTLTNTDDGENNPQSYSYSLACAVAGVDDGHFNILGTSLRNTTVFDFETPVDNNTDNAYQICVRVTETNGGKVYDENLTINVNDIVDVPSAAQTTIDASPTSVTADGVSISTITVQAKDALGSDLVVGGDTVVLSVTGSASLSIVTDNSDGTYTATVTNTVAEVVTVTGTINAAAITDNAVVTFTPGVASPAQTQITAAPTSVTADGVTTSTITVQVRDALGNNLTAGGDTVILSTTGSASLSTVTDNTDGTYTATLTNTVAEVVTITGTLNAVAIVDNEVVTFVPGAADATQTNINAAPATVTANGVSTSTITVQAIDAQGNNLTAGGDTVVLAVTGSASLSSVTDNGNGTYTATMTNTVAEAVTVTGTINAVAITDNAIVTFVPGGPSATQTTIDAIPAILAADGVNVSTITVQVKDAQGNDLTTGGETVVLSVTGSASLSTVTDNGDGTYTATMTNAVAEGVTVSGTLNATPIIDTAFVIFADGPGGVDATLMVWLKADAGVTGGAAVTGWADQSGNSFNFVNVAGATEPDATSTMLNFNPTVTFDGVDDLMRYSGVIFPNHELTTDKQSFYLVTLANNSEAIFAQNITSAGLIGPSVSAQGNYLSSDASGPGFTQVNGADGVGSAILHTVRRSDLDVTTFGNGLQINTGTLVAPLTNPSDIVFLGGREQGCCSTRYDGSLAELVAFNQDTAAGTDKQQIESYLAIKYGITLDSSVVAYKNSAGVDVWTDVSYWNDIVGIGEDDDSALNQKISKSTNADAVLTLASDNDFVSSNQDAGRTALGDGNYIIIGNDDGAASWTTSGTPTGYNLLSRVWKVDETGTVAAINIQLDVGDADFDIPDLLAGTTYFIVHDSDADLDLSDETPVALTNSSGNLWTAAIDFADGAILTMATLLPADETTTTIDAAPTSVTADGVSISTIIVQAKDVNGDDLTIGGDTVVLSVTGSATLSAVTDNGDGSYTATLTNTVAEAVTVSGTINAAAITDTAVVTFVPGTADAAQTTISAAPVIVTANGANTATVTVQAIDASGNNLTSGGDSVVLAVTGSANLSSVTDNGDGTYTATLTDVIAEVVTVTGTINASAITDNAIVTFIPGIADAGQTTISAAPSTVTADGVSTSVITVQAIDALGNNLATGGDTVLLAATGSASISLVTDNGNGSYTATIVNSVAQMVVVTGTINGSAITDNASVNFVPGAADGGQSQITATPTTLIADGVSVSTITVQLRDAQGNNLATGGDTVVLAVTGSASLGVLSDNGNGTYSATLTNTVAEMVTITGTVNAAAISDNAMVTFTAGPADATLTTINAAPTTVVADGSSISTITVQLIDAQGNNLGSGGDTVTLAVTGSGVLSTVIDNGDGTYSASLTNSIIEIVTVTGTVNGSAITDNAVVTFTSGSPDASQTTIDASPSNLTADGVSVSTVTVQVKDAQGNDLSSGGDTVVLTVSGSATLSAVTDNGDGTYTATLTSTVAEVVTVNGTLNGTAITDAAMVTFVAGAPDATTSTISASPTTVTADGTSISTITVQIKDAQGNNLAIGGDTVVLTATGSASLTAVIDNANGTYSATISNTVAEPVTINGTLNGMPITDNALVTFVAGSADSIQSTINAVPASVTADGISLSTVTVQAKDSQGNDLTTGGDTVVLASTGSALLSGVSDNGNGSYTATVTNTVSEVVTVTGTINSNNMTNQATVTFTPGAVGQGATTIAAAPTDVAADGNSESTITVQAKDAQGNNLTSGGGIVILSSTGSAQLSPVTDNNDGTYSALLVNSVVEVVTVSGTFDGAAIANNAQVNFFDPDSDDDGILDSVEGTIDTDNDGIPNYLDRDSDNDGIPDAIEFVTDSDGDGIPNYLDLDSDNDGIPDFYEGGATGNDADGDEIDDAFDVDQTGGFDANGDGVDDAILPIDRDGDGELDYTDPGSDADRDGIPDAIEGIDDADGDGIPNFLDTDADNDGIPDSAEGGVSGVDSDGDGIDDTFDVDQTGGVDANSDGIDDTIILPDVDNDGEIDYLDPGSDADRDGVPDFHEGLDDNDGDGISNYLDTDADNDTIPDHLEGGPIGVDTDGDGIDDYFDVDQTGGVDANNDGIDDNVSPADIDSDGEIDYLDPGSDADVDGVPDFLEGLVDTDGDGVANYRDLDTDNDGILDTSEAKISGVDSDGDGVDDYFDVDQTGGADTNSDGIDDNRALPDFDEDNVADISDLDSDNDSISDAHESGGPDTNNNGVIDGFIDSNGDGLDDNVDTTLIDSDNDGIANQLDRDSDNDSITDVMEAEGLDTDNDGMIDNFADANGDGFDDVIDLAIVDTDNDGIPDHLDIDSDSDGISDLIEGGAPADSDADGNGVLDAVTDMDGDGLVDIVDNYVVNGVAGTAVAVPDTDGDGAPDFQDVDSDGDEIPDEQEPGDDNFDNVPDRLQPLSNTRLETAVISGGGSVIFAALIFFVLIILWRRFNKTGTENMFVFLVFVSFSGALMWSENVHGFDDATKASQTFQYRDKEFSGFKPEWYAGIGFGASYVDPKGESNGWYTDDDASEGYKFYLGYQLSPHWNIELGYVDAGEAGLSNVNVFVDAQLNEPGIKYQIPSLMANYYFREATDNWNYYVKFGGAAISNSSTHDEILFEKQTSAQFAAGLGSHWRFSKNWFIRAELDYYAKDASYASLQIGTFLGEPNSEKNKSYFSPPKRDIARVSETTATPQPIPQKQLRDKQSHQDKVNKKIVKKAKRICERTSHELEDEFDCVVTTILNDRISFNKNSSVLTTSATHVLDRIAESLKLYPRIKVSIEAHTDNSGTDTYNLFLSHRRAIAVVSYLFKKGISINRFKSSGFGEVKPIADNNTKEGREKNRRVEIKQLP</sequence>
<dbReference type="Pfam" id="PF01389">
    <property type="entry name" value="OmpA_membrane"/>
    <property type="match status" value="1"/>
</dbReference>
<keyword evidence="7" id="KW-0406">Ion transport</keyword>
<evidence type="ECO:0000259" key="15">
    <source>
        <dbReference type="PROSITE" id="PS51123"/>
    </source>
</evidence>
<feature type="region of interest" description="Disordered" evidence="11">
    <location>
        <begin position="823"/>
        <end position="844"/>
    </location>
</feature>
<keyword evidence="5" id="KW-1134">Transmembrane beta strand</keyword>
<dbReference type="SUPFAM" id="SSF49373">
    <property type="entry name" value="Invasin/intimin cell-adhesion fragments"/>
    <property type="match status" value="17"/>
</dbReference>
<feature type="domain" description="Big-1" evidence="16">
    <location>
        <begin position="1766"/>
        <end position="1858"/>
    </location>
</feature>
<dbReference type="InterPro" id="IPR002126">
    <property type="entry name" value="Cadherin-like_dom"/>
</dbReference>
<evidence type="ECO:0000256" key="11">
    <source>
        <dbReference type="SAM" id="MobiDB-lite"/>
    </source>
</evidence>
<dbReference type="GO" id="GO:0007156">
    <property type="term" value="P:homophilic cell adhesion via plasma membrane adhesion molecules"/>
    <property type="evidence" value="ECO:0007669"/>
    <property type="project" value="InterPro"/>
</dbReference>
<feature type="domain" description="OmpA-like" evidence="15">
    <location>
        <begin position="5964"/>
        <end position="6079"/>
    </location>
</feature>
<dbReference type="OrthoDB" id="9782229at2"/>
<feature type="domain" description="Big-1" evidence="16">
    <location>
        <begin position="4137"/>
        <end position="4229"/>
    </location>
</feature>
<feature type="domain" description="Cadherin" evidence="14">
    <location>
        <begin position="2424"/>
        <end position="2523"/>
    </location>
</feature>
<feature type="compositionally biased region" description="Low complexity" evidence="11">
    <location>
        <begin position="5190"/>
        <end position="5200"/>
    </location>
</feature>
<dbReference type="InterPro" id="IPR035986">
    <property type="entry name" value="PKD_dom_sf"/>
</dbReference>
<dbReference type="SMART" id="SM00634">
    <property type="entry name" value="BID_1"/>
    <property type="match status" value="17"/>
</dbReference>
<dbReference type="CDD" id="cd11304">
    <property type="entry name" value="Cadherin_repeat"/>
    <property type="match status" value="2"/>
</dbReference>
<evidence type="ECO:0000256" key="4">
    <source>
        <dbReference type="ARBA" id="ARBA00022448"/>
    </source>
</evidence>
<evidence type="ECO:0000256" key="2">
    <source>
        <dbReference type="ARBA" id="ARBA00005710"/>
    </source>
</evidence>
<evidence type="ECO:0000313" key="17">
    <source>
        <dbReference type="EMBL" id="TQV86853.1"/>
    </source>
</evidence>
<gene>
    <name evidence="17" type="ORF">FLL46_13630</name>
</gene>
<dbReference type="Gene3D" id="2.60.40.10">
    <property type="entry name" value="Immunoglobulins"/>
    <property type="match status" value="19"/>
</dbReference>
<feature type="compositionally biased region" description="Basic and acidic residues" evidence="11">
    <location>
        <begin position="6062"/>
        <end position="6079"/>
    </location>
</feature>